<name>A0A4R0RCH9_9APHY</name>
<keyword evidence="3" id="KW-1185">Reference proteome</keyword>
<protein>
    <submittedName>
        <fullName evidence="2">Uncharacterized protein</fullName>
    </submittedName>
</protein>
<feature type="compositionally biased region" description="Low complexity" evidence="1">
    <location>
        <begin position="37"/>
        <end position="73"/>
    </location>
</feature>
<accession>A0A4R0RCH9</accession>
<evidence type="ECO:0000256" key="1">
    <source>
        <dbReference type="SAM" id="MobiDB-lite"/>
    </source>
</evidence>
<evidence type="ECO:0000313" key="2">
    <source>
        <dbReference type="EMBL" id="TCD65760.1"/>
    </source>
</evidence>
<evidence type="ECO:0000313" key="3">
    <source>
        <dbReference type="Proteomes" id="UP000292702"/>
    </source>
</evidence>
<organism evidence="2 3">
    <name type="scientific">Steccherinum ochraceum</name>
    <dbReference type="NCBI Taxonomy" id="92696"/>
    <lineage>
        <taxon>Eukaryota</taxon>
        <taxon>Fungi</taxon>
        <taxon>Dikarya</taxon>
        <taxon>Basidiomycota</taxon>
        <taxon>Agaricomycotina</taxon>
        <taxon>Agaricomycetes</taxon>
        <taxon>Polyporales</taxon>
        <taxon>Steccherinaceae</taxon>
        <taxon>Steccherinum</taxon>
    </lineage>
</organism>
<gene>
    <name evidence="2" type="ORF">EIP91_002244</name>
</gene>
<reference evidence="2 3" key="1">
    <citation type="submission" date="2018-11" db="EMBL/GenBank/DDBJ databases">
        <title>Genome assembly of Steccherinum ochraceum LE-BIN_3174, the white-rot fungus of the Steccherinaceae family (The Residual Polyporoid clade, Polyporales, Basidiomycota).</title>
        <authorList>
            <person name="Fedorova T.V."/>
            <person name="Glazunova O.A."/>
            <person name="Landesman E.O."/>
            <person name="Moiseenko K.V."/>
            <person name="Psurtseva N.V."/>
            <person name="Savinova O.S."/>
            <person name="Shakhova N.V."/>
            <person name="Tyazhelova T.V."/>
            <person name="Vasina D.V."/>
        </authorList>
    </citation>
    <scope>NUCLEOTIDE SEQUENCE [LARGE SCALE GENOMIC DNA]</scope>
    <source>
        <strain evidence="2 3">LE-BIN_3174</strain>
    </source>
</reference>
<comment type="caution">
    <text evidence="2">The sequence shown here is derived from an EMBL/GenBank/DDBJ whole genome shotgun (WGS) entry which is preliminary data.</text>
</comment>
<proteinExistence type="predicted"/>
<sequence>MRDLDTLIARNGYASLLLREIVDDLYARGLSRSNAIRRPNGSGRGSSSTPPSSGTSGGSTAPPAPAVIQAAPVGAGGSKFTEDLK</sequence>
<dbReference type="EMBL" id="RWJN01000165">
    <property type="protein sequence ID" value="TCD65760.1"/>
    <property type="molecule type" value="Genomic_DNA"/>
</dbReference>
<feature type="region of interest" description="Disordered" evidence="1">
    <location>
        <begin position="32"/>
        <end position="85"/>
    </location>
</feature>
<dbReference type="Proteomes" id="UP000292702">
    <property type="component" value="Unassembled WGS sequence"/>
</dbReference>
<dbReference type="AlphaFoldDB" id="A0A4R0RCH9"/>